<dbReference type="AlphaFoldDB" id="A0A8X6LID2"/>
<dbReference type="GO" id="GO:2000812">
    <property type="term" value="P:regulation of barbed-end actin filament capping"/>
    <property type="evidence" value="ECO:0007669"/>
    <property type="project" value="TreeGrafter"/>
</dbReference>
<protein>
    <submittedName>
        <fullName evidence="13">Myotrophin homolog</fullName>
    </submittedName>
</protein>
<gene>
    <name evidence="13" type="primary">mtpn</name>
    <name evidence="13" type="ORF">TNCT_469341</name>
</gene>
<evidence type="ECO:0000256" key="10">
    <source>
        <dbReference type="ARBA" id="ARBA00023043"/>
    </source>
</evidence>
<dbReference type="GO" id="GO:0005737">
    <property type="term" value="C:cytoplasm"/>
    <property type="evidence" value="ECO:0007669"/>
    <property type="project" value="TreeGrafter"/>
</dbReference>
<dbReference type="OrthoDB" id="426293at2759"/>
<evidence type="ECO:0000256" key="2">
    <source>
        <dbReference type="ARBA" id="ARBA00004613"/>
    </source>
</evidence>
<dbReference type="PANTHER" id="PTHR24189:SF69">
    <property type="entry name" value="MYOTROPHIN"/>
    <property type="match status" value="1"/>
</dbReference>
<dbReference type="SMART" id="SM00248">
    <property type="entry name" value="ANK"/>
    <property type="match status" value="2"/>
</dbReference>
<name>A0A8X6LID2_TRICU</name>
<evidence type="ECO:0000256" key="1">
    <source>
        <dbReference type="ARBA" id="ARBA00004175"/>
    </source>
</evidence>
<dbReference type="GO" id="GO:0005634">
    <property type="term" value="C:nucleus"/>
    <property type="evidence" value="ECO:0007669"/>
    <property type="project" value="TreeGrafter"/>
</dbReference>
<dbReference type="PROSITE" id="PS50297">
    <property type="entry name" value="ANK_REP_REGION"/>
    <property type="match status" value="1"/>
</dbReference>
<dbReference type="InterPro" id="IPR002110">
    <property type="entry name" value="Ankyrin_rpt"/>
</dbReference>
<reference evidence="13" key="1">
    <citation type="submission" date="2020-07" db="EMBL/GenBank/DDBJ databases">
        <title>Multicomponent nature underlies the extraordinary mechanical properties of spider dragline silk.</title>
        <authorList>
            <person name="Kono N."/>
            <person name="Nakamura H."/>
            <person name="Mori M."/>
            <person name="Yoshida Y."/>
            <person name="Ohtoshi R."/>
            <person name="Malay A.D."/>
            <person name="Moran D.A.P."/>
            <person name="Tomita M."/>
            <person name="Numata K."/>
            <person name="Arakawa K."/>
        </authorList>
    </citation>
    <scope>NUCLEOTIDE SEQUENCE</scope>
</reference>
<dbReference type="Pfam" id="PF12796">
    <property type="entry name" value="Ank_2"/>
    <property type="match status" value="1"/>
</dbReference>
<organism evidence="13 14">
    <name type="scientific">Trichonephila clavata</name>
    <name type="common">Joro spider</name>
    <name type="synonym">Nephila clavata</name>
    <dbReference type="NCBI Taxonomy" id="2740835"/>
    <lineage>
        <taxon>Eukaryota</taxon>
        <taxon>Metazoa</taxon>
        <taxon>Ecdysozoa</taxon>
        <taxon>Arthropoda</taxon>
        <taxon>Chelicerata</taxon>
        <taxon>Arachnida</taxon>
        <taxon>Araneae</taxon>
        <taxon>Araneomorphae</taxon>
        <taxon>Entelegynae</taxon>
        <taxon>Araneoidea</taxon>
        <taxon>Nephilidae</taxon>
        <taxon>Trichonephila</taxon>
    </lineage>
</organism>
<dbReference type="SUPFAM" id="SSF48403">
    <property type="entry name" value="Ankyrin repeat"/>
    <property type="match status" value="1"/>
</dbReference>
<keyword evidence="10 12" id="KW-0040">ANK repeat</keyword>
<dbReference type="Gene3D" id="1.25.40.20">
    <property type="entry name" value="Ankyrin repeat-containing domain"/>
    <property type="match status" value="1"/>
</dbReference>
<evidence type="ECO:0000313" key="13">
    <source>
        <dbReference type="EMBL" id="GFR10945.1"/>
    </source>
</evidence>
<keyword evidence="4" id="KW-0964">Secreted</keyword>
<keyword evidence="6" id="KW-0800">Toxin</keyword>
<accession>A0A8X6LID2</accession>
<dbReference type="EMBL" id="BMAO01006729">
    <property type="protein sequence ID" value="GFR10945.1"/>
    <property type="molecule type" value="Genomic_DNA"/>
</dbReference>
<evidence type="ECO:0000256" key="11">
    <source>
        <dbReference type="ARBA" id="ARBA00023298"/>
    </source>
</evidence>
<comment type="subcellular location">
    <subcellularLocation>
        <location evidence="2">Secreted</location>
    </subcellularLocation>
    <subcellularLocation>
        <location evidence="1">Target cell membrane</location>
    </subcellularLocation>
</comment>
<dbReference type="GO" id="GO:0006887">
    <property type="term" value="P:exocytosis"/>
    <property type="evidence" value="ECO:0007669"/>
    <property type="project" value="UniProtKB-KW"/>
</dbReference>
<keyword evidence="11" id="KW-1053">Target membrane</keyword>
<evidence type="ECO:0000256" key="7">
    <source>
        <dbReference type="ARBA" id="ARBA00022699"/>
    </source>
</evidence>
<comment type="caution">
    <text evidence="13">The sequence shown here is derived from an EMBL/GenBank/DDBJ whole genome shotgun (WGS) entry which is preliminary data.</text>
</comment>
<dbReference type="GO" id="GO:0005576">
    <property type="term" value="C:extracellular region"/>
    <property type="evidence" value="ECO:0007669"/>
    <property type="project" value="UniProtKB-SubCell"/>
</dbReference>
<dbReference type="InterPro" id="IPR036770">
    <property type="entry name" value="Ankyrin_rpt-contain_sf"/>
</dbReference>
<sequence length="122" mass="13375">MSDFLWSLTNGDLDQVKDFVENQGVDINASLDGRLPIHYAADYGQKEVLNYLIDKGANIDAKDKHGISALLAAIWEGHTSCVKLMLDKGASKCGLTPEGIDYFTAAEKPEIKELLKDCKKAC</sequence>
<dbReference type="GO" id="GO:0044218">
    <property type="term" value="C:other organism cell membrane"/>
    <property type="evidence" value="ECO:0007669"/>
    <property type="project" value="UniProtKB-KW"/>
</dbReference>
<evidence type="ECO:0000256" key="9">
    <source>
        <dbReference type="ARBA" id="ARBA00023028"/>
    </source>
</evidence>
<evidence type="ECO:0000313" key="14">
    <source>
        <dbReference type="Proteomes" id="UP000887116"/>
    </source>
</evidence>
<keyword evidence="8" id="KW-0677">Repeat</keyword>
<keyword evidence="9" id="KW-0638">Presynaptic neurotoxin</keyword>
<evidence type="ECO:0000256" key="12">
    <source>
        <dbReference type="PROSITE-ProRule" id="PRU00023"/>
    </source>
</evidence>
<keyword evidence="5" id="KW-1052">Target cell membrane</keyword>
<keyword evidence="3" id="KW-0268">Exocytosis</keyword>
<dbReference type="InterPro" id="IPR050745">
    <property type="entry name" value="Multifunctional_regulatory"/>
</dbReference>
<keyword evidence="14" id="KW-1185">Reference proteome</keyword>
<dbReference type="PANTHER" id="PTHR24189">
    <property type="entry name" value="MYOTROPHIN"/>
    <property type="match status" value="1"/>
</dbReference>
<evidence type="ECO:0000256" key="5">
    <source>
        <dbReference type="ARBA" id="ARBA00022537"/>
    </source>
</evidence>
<evidence type="ECO:0000256" key="8">
    <source>
        <dbReference type="ARBA" id="ARBA00022737"/>
    </source>
</evidence>
<evidence type="ECO:0000256" key="4">
    <source>
        <dbReference type="ARBA" id="ARBA00022525"/>
    </source>
</evidence>
<evidence type="ECO:0000256" key="3">
    <source>
        <dbReference type="ARBA" id="ARBA00022483"/>
    </source>
</evidence>
<dbReference type="Proteomes" id="UP000887116">
    <property type="component" value="Unassembled WGS sequence"/>
</dbReference>
<evidence type="ECO:0000256" key="6">
    <source>
        <dbReference type="ARBA" id="ARBA00022656"/>
    </source>
</evidence>
<keyword evidence="7" id="KW-0528">Neurotoxin</keyword>
<feature type="repeat" description="ANK" evidence="12">
    <location>
        <begin position="32"/>
        <end position="64"/>
    </location>
</feature>
<keyword evidence="11" id="KW-0472">Membrane</keyword>
<dbReference type="GO" id="GO:0090729">
    <property type="term" value="F:toxin activity"/>
    <property type="evidence" value="ECO:0007669"/>
    <property type="project" value="UniProtKB-KW"/>
</dbReference>
<dbReference type="PROSITE" id="PS50088">
    <property type="entry name" value="ANK_REPEAT"/>
    <property type="match status" value="1"/>
</dbReference>
<proteinExistence type="predicted"/>
<dbReference type="GO" id="GO:0044231">
    <property type="term" value="C:host cell presynaptic membrane"/>
    <property type="evidence" value="ECO:0007669"/>
    <property type="project" value="UniProtKB-KW"/>
</dbReference>